<dbReference type="OrthoDB" id="3633772at2"/>
<evidence type="ECO:0000256" key="1">
    <source>
        <dbReference type="SAM" id="MobiDB-lite"/>
    </source>
</evidence>
<proteinExistence type="predicted"/>
<evidence type="ECO:0008006" key="4">
    <source>
        <dbReference type="Google" id="ProtNLM"/>
    </source>
</evidence>
<dbReference type="Proteomes" id="UP000198582">
    <property type="component" value="Unassembled WGS sequence"/>
</dbReference>
<gene>
    <name evidence="2" type="ORF">SAMN04489732_13830</name>
</gene>
<keyword evidence="3" id="KW-1185">Reference proteome</keyword>
<sequence length="154" mass="15725">MTQPAPAPGNWLSDVGFHILGDQPGGGGGASGGSAAPASGQGFSLSRDEALSMLNQAKGIRDDLWNLLPTAEGLTHLKPPADEPASNSYNALLVGNGQKAGAFRYGLGHIQREHGYLVELIGRLEDALGLMHEGDEQAGIAVKQSASNDGGLAG</sequence>
<organism evidence="2 3">
    <name type="scientific">Amycolatopsis saalfeldensis</name>
    <dbReference type="NCBI Taxonomy" id="394193"/>
    <lineage>
        <taxon>Bacteria</taxon>
        <taxon>Bacillati</taxon>
        <taxon>Actinomycetota</taxon>
        <taxon>Actinomycetes</taxon>
        <taxon>Pseudonocardiales</taxon>
        <taxon>Pseudonocardiaceae</taxon>
        <taxon>Amycolatopsis</taxon>
    </lineage>
</organism>
<dbReference type="AlphaFoldDB" id="A0A1H8YPR4"/>
<dbReference type="EMBL" id="FOEF01000038">
    <property type="protein sequence ID" value="SEP54176.1"/>
    <property type="molecule type" value="Genomic_DNA"/>
</dbReference>
<feature type="compositionally biased region" description="Gly residues" evidence="1">
    <location>
        <begin position="23"/>
        <end position="32"/>
    </location>
</feature>
<dbReference type="STRING" id="394193.SAMN04489732_13830"/>
<dbReference type="RefSeq" id="WP_091629299.1">
    <property type="nucleotide sequence ID" value="NZ_FOEF01000038.1"/>
</dbReference>
<accession>A0A1H8YPR4</accession>
<feature type="compositionally biased region" description="Low complexity" evidence="1">
    <location>
        <begin position="33"/>
        <end position="42"/>
    </location>
</feature>
<evidence type="ECO:0000313" key="2">
    <source>
        <dbReference type="EMBL" id="SEP54176.1"/>
    </source>
</evidence>
<reference evidence="3" key="1">
    <citation type="submission" date="2016-10" db="EMBL/GenBank/DDBJ databases">
        <authorList>
            <person name="Varghese N."/>
            <person name="Submissions S."/>
        </authorList>
    </citation>
    <scope>NUCLEOTIDE SEQUENCE [LARGE SCALE GENOMIC DNA]</scope>
    <source>
        <strain evidence="3">DSM 44993</strain>
    </source>
</reference>
<evidence type="ECO:0000313" key="3">
    <source>
        <dbReference type="Proteomes" id="UP000198582"/>
    </source>
</evidence>
<protein>
    <recommendedName>
        <fullName evidence="4">PE family protein</fullName>
    </recommendedName>
</protein>
<name>A0A1H8YPR4_9PSEU</name>
<feature type="region of interest" description="Disordered" evidence="1">
    <location>
        <begin position="1"/>
        <end position="42"/>
    </location>
</feature>